<name>A0A1I1XMI0_9BACT</name>
<proteinExistence type="predicted"/>
<dbReference type="Proteomes" id="UP000199400">
    <property type="component" value="Unassembled WGS sequence"/>
</dbReference>
<reference evidence="3" key="1">
    <citation type="submission" date="2016-10" db="EMBL/GenBank/DDBJ databases">
        <authorList>
            <person name="Varghese N."/>
            <person name="Submissions S."/>
        </authorList>
    </citation>
    <scope>NUCLEOTIDE SEQUENCE [LARGE SCALE GENOMIC DNA]</scope>
    <source>
        <strain evidence="3">ATCC 25963</strain>
    </source>
</reference>
<feature type="compositionally biased region" description="Low complexity" evidence="1">
    <location>
        <begin position="33"/>
        <end position="60"/>
    </location>
</feature>
<dbReference type="AlphaFoldDB" id="A0A1I1XMI0"/>
<evidence type="ECO:0000313" key="2">
    <source>
        <dbReference type="EMBL" id="SFE08401.1"/>
    </source>
</evidence>
<evidence type="ECO:0000256" key="1">
    <source>
        <dbReference type="SAM" id="MobiDB-lite"/>
    </source>
</evidence>
<feature type="compositionally biased region" description="Pro residues" evidence="1">
    <location>
        <begin position="65"/>
        <end position="75"/>
    </location>
</feature>
<dbReference type="PROSITE" id="PS51257">
    <property type="entry name" value="PROKAR_LIPOPROTEIN"/>
    <property type="match status" value="1"/>
</dbReference>
<dbReference type="EMBL" id="FOMX01000008">
    <property type="protein sequence ID" value="SFE08401.1"/>
    <property type="molecule type" value="Genomic_DNA"/>
</dbReference>
<keyword evidence="3" id="KW-1185">Reference proteome</keyword>
<dbReference type="RefSeq" id="WP_143140518.1">
    <property type="nucleotide sequence ID" value="NZ_FOMX01000008.1"/>
</dbReference>
<protein>
    <recommendedName>
        <fullName evidence="4">Lipoprotein</fullName>
    </recommendedName>
</protein>
<sequence>MIRMIGVSAILGLVTLGCGPGAHDESSSEVGDAGSTSSGGASTSTTTSTAPTSSSTTSLTQEQPEPAPACGPPPIGGALSITIDGDVPFTLGDVRFDRACEVSEVEEDGAGGYRLGFACADEMGLPVVHTLALALGPPGLAPVAVGEAVQLRLHNDNPFYANTFITLRDPEGALLLAFLSAEALPDAFTDEYWSDFYPPSDFYAPLVLTRAWPCEPTCEPGPSACPCRERGAVDFTLGGEVVRVYEDNLGQLAAGSLDLRVHLSGAVDWQTCPMPTDTTSTWTALLVTRQL</sequence>
<feature type="region of interest" description="Disordered" evidence="1">
    <location>
        <begin position="21"/>
        <end position="75"/>
    </location>
</feature>
<gene>
    <name evidence="2" type="ORF">SAMN02745121_02951</name>
</gene>
<evidence type="ECO:0000313" key="3">
    <source>
        <dbReference type="Proteomes" id="UP000199400"/>
    </source>
</evidence>
<evidence type="ECO:0008006" key="4">
    <source>
        <dbReference type="Google" id="ProtNLM"/>
    </source>
</evidence>
<organism evidence="2 3">
    <name type="scientific">Nannocystis exedens</name>
    <dbReference type="NCBI Taxonomy" id="54"/>
    <lineage>
        <taxon>Bacteria</taxon>
        <taxon>Pseudomonadati</taxon>
        <taxon>Myxococcota</taxon>
        <taxon>Polyangia</taxon>
        <taxon>Nannocystales</taxon>
        <taxon>Nannocystaceae</taxon>
        <taxon>Nannocystis</taxon>
    </lineage>
</organism>
<accession>A0A1I1XMI0</accession>